<dbReference type="InterPro" id="IPR002575">
    <property type="entry name" value="Aminoglycoside_PTrfase"/>
</dbReference>
<gene>
    <name evidence="2" type="ORF">K490DRAFT_44666</name>
</gene>
<protein>
    <recommendedName>
        <fullName evidence="1">Aminoglycoside phosphotransferase domain-containing protein</fullName>
    </recommendedName>
</protein>
<dbReference type="AlphaFoldDB" id="A0A9P4HW84"/>
<accession>A0A9P4HW84</accession>
<dbReference type="OrthoDB" id="5598852at2759"/>
<evidence type="ECO:0000313" key="2">
    <source>
        <dbReference type="EMBL" id="KAF2086390.1"/>
    </source>
</evidence>
<evidence type="ECO:0000259" key="1">
    <source>
        <dbReference type="Pfam" id="PF01636"/>
    </source>
</evidence>
<feature type="domain" description="Aminoglycoside phosphotransferase" evidence="1">
    <location>
        <begin position="154"/>
        <end position="260"/>
    </location>
</feature>
<proteinExistence type="predicted"/>
<organism evidence="2 3">
    <name type="scientific">Saccharata proteae CBS 121410</name>
    <dbReference type="NCBI Taxonomy" id="1314787"/>
    <lineage>
        <taxon>Eukaryota</taxon>
        <taxon>Fungi</taxon>
        <taxon>Dikarya</taxon>
        <taxon>Ascomycota</taxon>
        <taxon>Pezizomycotina</taxon>
        <taxon>Dothideomycetes</taxon>
        <taxon>Dothideomycetes incertae sedis</taxon>
        <taxon>Botryosphaeriales</taxon>
        <taxon>Saccharataceae</taxon>
        <taxon>Saccharata</taxon>
    </lineage>
</organism>
<name>A0A9P4HW84_9PEZI</name>
<dbReference type="InterPro" id="IPR011009">
    <property type="entry name" value="Kinase-like_dom_sf"/>
</dbReference>
<evidence type="ECO:0000313" key="3">
    <source>
        <dbReference type="Proteomes" id="UP000799776"/>
    </source>
</evidence>
<dbReference type="SUPFAM" id="SSF56112">
    <property type="entry name" value="Protein kinase-like (PK-like)"/>
    <property type="match status" value="1"/>
</dbReference>
<sequence>MEKPFTAFPFFARNGFTELDRISCDLIASRLYPDDDCQPHQYQGYCSYTILATPKPSTAISTLTTNKPHILQFRPSHYALNPLITTAAAQIYGSSAPETNHLGPITLNPSQSSANETEPPTPILHLHDISIIPGIPYSTALITHPTLTLQELHRQQNLIISFAAFLARAWPTTTTASSPPAPFLPQGKVFPNITTKLQGLTTALPTPALCARAAEVLQRSERFLVRLPNVLTHGDIVPSNLMIDVDGKGRLEGMVDWAEAEGLPFGTCCYGLEFLLGWVGETAYAFTYYTAASRLRGLFWNELARLVPALREQEIMEAVRCARDVGVLLWFGYAWDEGSIDRVVDEVRDRKEVVLLETFLGLGKGSVEEGWVE</sequence>
<comment type="caution">
    <text evidence="2">The sequence shown here is derived from an EMBL/GenBank/DDBJ whole genome shotgun (WGS) entry which is preliminary data.</text>
</comment>
<reference evidence="2" key="1">
    <citation type="journal article" date="2020" name="Stud. Mycol.">
        <title>101 Dothideomycetes genomes: a test case for predicting lifestyles and emergence of pathogens.</title>
        <authorList>
            <person name="Haridas S."/>
            <person name="Albert R."/>
            <person name="Binder M."/>
            <person name="Bloem J."/>
            <person name="Labutti K."/>
            <person name="Salamov A."/>
            <person name="Andreopoulos B."/>
            <person name="Baker S."/>
            <person name="Barry K."/>
            <person name="Bills G."/>
            <person name="Bluhm B."/>
            <person name="Cannon C."/>
            <person name="Castanera R."/>
            <person name="Culley D."/>
            <person name="Daum C."/>
            <person name="Ezra D."/>
            <person name="Gonzalez J."/>
            <person name="Henrissat B."/>
            <person name="Kuo A."/>
            <person name="Liang C."/>
            <person name="Lipzen A."/>
            <person name="Lutzoni F."/>
            <person name="Magnuson J."/>
            <person name="Mondo S."/>
            <person name="Nolan M."/>
            <person name="Ohm R."/>
            <person name="Pangilinan J."/>
            <person name="Park H.-J."/>
            <person name="Ramirez L."/>
            <person name="Alfaro M."/>
            <person name="Sun H."/>
            <person name="Tritt A."/>
            <person name="Yoshinaga Y."/>
            <person name="Zwiers L.-H."/>
            <person name="Turgeon B."/>
            <person name="Goodwin S."/>
            <person name="Spatafora J."/>
            <person name="Crous P."/>
            <person name="Grigoriev I."/>
        </authorList>
    </citation>
    <scope>NUCLEOTIDE SEQUENCE</scope>
    <source>
        <strain evidence="2">CBS 121410</strain>
    </source>
</reference>
<dbReference type="EMBL" id="ML978725">
    <property type="protein sequence ID" value="KAF2086390.1"/>
    <property type="molecule type" value="Genomic_DNA"/>
</dbReference>
<keyword evidence="3" id="KW-1185">Reference proteome</keyword>
<dbReference type="Pfam" id="PF01636">
    <property type="entry name" value="APH"/>
    <property type="match status" value="1"/>
</dbReference>
<dbReference type="Proteomes" id="UP000799776">
    <property type="component" value="Unassembled WGS sequence"/>
</dbReference>